<keyword evidence="2" id="KW-1185">Reference proteome</keyword>
<organism evidence="1 2">
    <name type="scientific">Saccharothrix hoggarensis</name>
    <dbReference type="NCBI Taxonomy" id="913853"/>
    <lineage>
        <taxon>Bacteria</taxon>
        <taxon>Bacillati</taxon>
        <taxon>Actinomycetota</taxon>
        <taxon>Actinomycetes</taxon>
        <taxon>Pseudonocardiales</taxon>
        <taxon>Pseudonocardiaceae</taxon>
        <taxon>Saccharothrix</taxon>
    </lineage>
</organism>
<dbReference type="EMBL" id="JBHTLK010000051">
    <property type="protein sequence ID" value="MFD1147953.1"/>
    <property type="molecule type" value="Genomic_DNA"/>
</dbReference>
<gene>
    <name evidence="1" type="ORF">ACFQ3T_12530</name>
</gene>
<sequence length="229" mass="26735">MATELVGDPAWVRGLVSRDDDVRREALDRHRELVKAAVDARHWSNDVLRRAGHVWPTEPHLAAEMDQALASRRYHRGQTIFELVGSLWDDDPEVRERYAPFVLLYLVWEGRYPDDWRAPGNNLLSPWGRKESVLRSLARDGVPESIRPQMPDLITDVVRRRYRCKDWMYAGLVRHVADDRFHERVRALAEDGDPVVRLRAEFLRHVAAHPGVRVKRVSWRRWLDTTGKG</sequence>
<evidence type="ECO:0000313" key="2">
    <source>
        <dbReference type="Proteomes" id="UP001597168"/>
    </source>
</evidence>
<comment type="caution">
    <text evidence="1">The sequence shown here is derived from an EMBL/GenBank/DDBJ whole genome shotgun (WGS) entry which is preliminary data.</text>
</comment>
<protein>
    <recommendedName>
        <fullName evidence="3">3-methyladenine DNA glycosylase AlkD</fullName>
    </recommendedName>
</protein>
<reference evidence="2" key="1">
    <citation type="journal article" date="2019" name="Int. J. Syst. Evol. Microbiol.">
        <title>The Global Catalogue of Microorganisms (GCM) 10K type strain sequencing project: providing services to taxonomists for standard genome sequencing and annotation.</title>
        <authorList>
            <consortium name="The Broad Institute Genomics Platform"/>
            <consortium name="The Broad Institute Genome Sequencing Center for Infectious Disease"/>
            <person name="Wu L."/>
            <person name="Ma J."/>
        </authorList>
    </citation>
    <scope>NUCLEOTIDE SEQUENCE [LARGE SCALE GENOMIC DNA]</scope>
    <source>
        <strain evidence="2">CCUG 60214</strain>
    </source>
</reference>
<dbReference type="Proteomes" id="UP001597168">
    <property type="component" value="Unassembled WGS sequence"/>
</dbReference>
<proteinExistence type="predicted"/>
<evidence type="ECO:0008006" key="3">
    <source>
        <dbReference type="Google" id="ProtNLM"/>
    </source>
</evidence>
<name>A0ABW3QSZ4_9PSEU</name>
<accession>A0ABW3QSZ4</accession>
<dbReference type="RefSeq" id="WP_380723415.1">
    <property type="nucleotide sequence ID" value="NZ_JBHTLK010000051.1"/>
</dbReference>
<evidence type="ECO:0000313" key="1">
    <source>
        <dbReference type="EMBL" id="MFD1147953.1"/>
    </source>
</evidence>